<evidence type="ECO:0000313" key="5">
    <source>
        <dbReference type="EMBL" id="KAJ2679146.1"/>
    </source>
</evidence>
<feature type="compositionally biased region" description="Acidic residues" evidence="4">
    <location>
        <begin position="27"/>
        <end position="41"/>
    </location>
</feature>
<feature type="compositionally biased region" description="Polar residues" evidence="4">
    <location>
        <begin position="1"/>
        <end position="10"/>
    </location>
</feature>
<dbReference type="GO" id="GO:0005737">
    <property type="term" value="C:cytoplasm"/>
    <property type="evidence" value="ECO:0007669"/>
    <property type="project" value="UniProtKB-SubCell"/>
</dbReference>
<dbReference type="GO" id="GO:0005869">
    <property type="term" value="C:dynactin complex"/>
    <property type="evidence" value="ECO:0007669"/>
    <property type="project" value="InterPro"/>
</dbReference>
<proteinExistence type="predicted"/>
<dbReference type="Pfam" id="PF04912">
    <property type="entry name" value="Dynamitin"/>
    <property type="match status" value="1"/>
</dbReference>
<dbReference type="AlphaFoldDB" id="A0A9W8KZQ3"/>
<feature type="compositionally biased region" description="Basic and acidic residues" evidence="4">
    <location>
        <begin position="195"/>
        <end position="204"/>
    </location>
</feature>
<feature type="coiled-coil region" evidence="3">
    <location>
        <begin position="396"/>
        <end position="423"/>
    </location>
</feature>
<dbReference type="EMBL" id="JANBTW010000014">
    <property type="protein sequence ID" value="KAJ2679146.1"/>
    <property type="molecule type" value="Genomic_DNA"/>
</dbReference>
<evidence type="ECO:0000256" key="4">
    <source>
        <dbReference type="SAM" id="MobiDB-lite"/>
    </source>
</evidence>
<dbReference type="OrthoDB" id="4977at2759"/>
<comment type="subcellular location">
    <subcellularLocation>
        <location evidence="1">Cytoplasm</location>
    </subcellularLocation>
</comment>
<protein>
    <submittedName>
        <fullName evidence="5">Uncharacterized protein</fullName>
    </submittedName>
</protein>
<comment type="caution">
    <text evidence="5">The sequence shown here is derived from an EMBL/GenBank/DDBJ whole genome shotgun (WGS) entry which is preliminary data.</text>
</comment>
<dbReference type="GO" id="GO:0007017">
    <property type="term" value="P:microtubule-based process"/>
    <property type="evidence" value="ECO:0007669"/>
    <property type="project" value="InterPro"/>
</dbReference>
<reference evidence="5" key="1">
    <citation type="submission" date="2022-07" db="EMBL/GenBank/DDBJ databases">
        <title>Phylogenomic reconstructions and comparative analyses of Kickxellomycotina fungi.</title>
        <authorList>
            <person name="Reynolds N.K."/>
            <person name="Stajich J.E."/>
            <person name="Barry K."/>
            <person name="Grigoriev I.V."/>
            <person name="Crous P."/>
            <person name="Smith M.E."/>
        </authorList>
    </citation>
    <scope>NUCLEOTIDE SEQUENCE</scope>
    <source>
        <strain evidence="5">NRRL 3115</strain>
    </source>
</reference>
<organism evidence="5 6">
    <name type="scientific">Coemansia spiralis</name>
    <dbReference type="NCBI Taxonomy" id="417178"/>
    <lineage>
        <taxon>Eukaryota</taxon>
        <taxon>Fungi</taxon>
        <taxon>Fungi incertae sedis</taxon>
        <taxon>Zoopagomycota</taxon>
        <taxon>Kickxellomycotina</taxon>
        <taxon>Kickxellomycetes</taxon>
        <taxon>Kickxellales</taxon>
        <taxon>Kickxellaceae</taxon>
        <taxon>Coemansia</taxon>
    </lineage>
</organism>
<keyword evidence="2" id="KW-0963">Cytoplasm</keyword>
<feature type="region of interest" description="Disordered" evidence="4">
    <location>
        <begin position="1"/>
        <end position="41"/>
    </location>
</feature>
<accession>A0A9W8KZQ3</accession>
<dbReference type="InterPro" id="IPR028133">
    <property type="entry name" value="Dynamitin"/>
</dbReference>
<evidence type="ECO:0000256" key="2">
    <source>
        <dbReference type="ARBA" id="ARBA00022490"/>
    </source>
</evidence>
<dbReference type="PANTHER" id="PTHR15346">
    <property type="entry name" value="DYNACTIN SUBUNIT"/>
    <property type="match status" value="1"/>
</dbReference>
<gene>
    <name evidence="5" type="ORF">GGI25_001714</name>
</gene>
<keyword evidence="3" id="KW-0175">Coiled coil</keyword>
<evidence type="ECO:0000256" key="3">
    <source>
        <dbReference type="SAM" id="Coils"/>
    </source>
</evidence>
<name>A0A9W8KZQ3_9FUNG</name>
<sequence length="423" mass="46152">MSASVASKYSNLPDIDIDQPDVYETADVPDDGLGNEEQADEIPFSEDIAVTSIKAAKAAERFRVSAGDVDSKSALARYQKALFRTLQLESLSTDLEVVPAGASQSMILTETPEQRLRRLIYETQELQQQLAASGRSDSSNKKGGEQNVALMKLATGLHDELALLNEKARSEDTADTGSSLVSHSLWQRFENISHDTSGEDKSIDSSKSISRQRLPKDDAVSQFETRISALEKVLGASSAHPAKDAAVGHSLVDTVSRLRQQIGILTDPHRVDGIQRRIKQTLVDLDRLEIANTQATKAAAEISEGRGETGSKQSLDPDTVKRINELYEKLVNIDSLIELAPATARRLQSLAKLHVEASDVVARIGRVEAEQGSIDEELKTMKEIATGLKSSMSDNSDTLRENIRHLDARIASLTDRISALSKK</sequence>
<evidence type="ECO:0000313" key="6">
    <source>
        <dbReference type="Proteomes" id="UP001151518"/>
    </source>
</evidence>
<feature type="region of interest" description="Disordered" evidence="4">
    <location>
        <begin position="195"/>
        <end position="220"/>
    </location>
</feature>
<dbReference type="Proteomes" id="UP001151518">
    <property type="component" value="Unassembled WGS sequence"/>
</dbReference>
<evidence type="ECO:0000256" key="1">
    <source>
        <dbReference type="ARBA" id="ARBA00004496"/>
    </source>
</evidence>